<comment type="subcellular location">
    <subcellularLocation>
        <location evidence="1">Membrane</location>
        <topology evidence="1">Single-pass membrane protein</topology>
    </subcellularLocation>
</comment>
<dbReference type="SUPFAM" id="SSF74653">
    <property type="entry name" value="TolA/TonB C-terminal domain"/>
    <property type="match status" value="1"/>
</dbReference>
<accession>A0ABS7PBE5</accession>
<dbReference type="NCBIfam" id="TIGR01352">
    <property type="entry name" value="tonB_Cterm"/>
    <property type="match status" value="1"/>
</dbReference>
<evidence type="ECO:0000256" key="2">
    <source>
        <dbReference type="ARBA" id="ARBA00022692"/>
    </source>
</evidence>
<dbReference type="EMBL" id="JAHWXP010000001">
    <property type="protein sequence ID" value="MBY8336376.1"/>
    <property type="molecule type" value="Genomic_DNA"/>
</dbReference>
<dbReference type="InterPro" id="IPR037682">
    <property type="entry name" value="TonB_C"/>
</dbReference>
<evidence type="ECO:0000256" key="1">
    <source>
        <dbReference type="ARBA" id="ARBA00004167"/>
    </source>
</evidence>
<feature type="compositionally biased region" description="Pro residues" evidence="5">
    <location>
        <begin position="54"/>
        <end position="64"/>
    </location>
</feature>
<feature type="transmembrane region" description="Helical" evidence="6">
    <location>
        <begin position="15"/>
        <end position="35"/>
    </location>
</feature>
<comment type="caution">
    <text evidence="8">The sequence shown here is derived from an EMBL/GenBank/DDBJ whole genome shotgun (WGS) entry which is preliminary data.</text>
</comment>
<keyword evidence="2 6" id="KW-0812">Transmembrane</keyword>
<evidence type="ECO:0000259" key="7">
    <source>
        <dbReference type="PROSITE" id="PS52015"/>
    </source>
</evidence>
<dbReference type="InterPro" id="IPR006260">
    <property type="entry name" value="TonB/TolA_C"/>
</dbReference>
<feature type="domain" description="TonB C-terminal" evidence="7">
    <location>
        <begin position="135"/>
        <end position="228"/>
    </location>
</feature>
<evidence type="ECO:0000313" key="8">
    <source>
        <dbReference type="EMBL" id="MBY8336376.1"/>
    </source>
</evidence>
<name>A0ABS7PBE5_9SPHN</name>
<keyword evidence="4 6" id="KW-0472">Membrane</keyword>
<feature type="compositionally biased region" description="Pro residues" evidence="5">
    <location>
        <begin position="102"/>
        <end position="134"/>
    </location>
</feature>
<keyword evidence="9" id="KW-1185">Reference proteome</keyword>
<dbReference type="Gene3D" id="3.30.1150.10">
    <property type="match status" value="1"/>
</dbReference>
<dbReference type="PROSITE" id="PS52015">
    <property type="entry name" value="TONB_CTD"/>
    <property type="match status" value="1"/>
</dbReference>
<keyword evidence="3 6" id="KW-1133">Transmembrane helix</keyword>
<dbReference type="Pfam" id="PF03544">
    <property type="entry name" value="TonB_C"/>
    <property type="match status" value="1"/>
</dbReference>
<proteinExistence type="predicted"/>
<dbReference type="RefSeq" id="WP_222824040.1">
    <property type="nucleotide sequence ID" value="NZ_JAHWXP010000001.1"/>
</dbReference>
<sequence length="228" mass="23798">MAYTYANQTQNRLPAILGVAGVHAGIGALLIYGLASGEFEKIVQPPLEGGQIELPPPPPPPEPVDQPQVETPPSARDVVAPKPPLDVSTNPPRVDTSGIILPPAPPQPLPLPSVTPTLAPPPPPSPAPSFDPMPARPANNAGSWVTQSDYRSSWISRDYAGTVGFRLNVGASGRVEGCSVTQSSGVAALDEATCQLVTRRARFDPAKNGQGRAVAGSYNGAVRWQLPD</sequence>
<dbReference type="Proteomes" id="UP000759298">
    <property type="component" value="Unassembled WGS sequence"/>
</dbReference>
<feature type="region of interest" description="Disordered" evidence="5">
    <location>
        <begin position="47"/>
        <end position="134"/>
    </location>
</feature>
<reference evidence="8 9" key="1">
    <citation type="submission" date="2021-07" db="EMBL/GenBank/DDBJ databases">
        <title>Alteriqipengyuania abyssalis NZ-12B nov, sp.nov isolated from deep sea sponge in pacific ocean.</title>
        <authorList>
            <person name="Tareen S."/>
            <person name="Wink J."/>
        </authorList>
    </citation>
    <scope>NUCLEOTIDE SEQUENCE [LARGE SCALE GENOMIC DNA]</scope>
    <source>
        <strain evidence="8 9">NZ-12B</strain>
    </source>
</reference>
<evidence type="ECO:0000256" key="6">
    <source>
        <dbReference type="SAM" id="Phobius"/>
    </source>
</evidence>
<gene>
    <name evidence="8" type="ORF">KYN89_04885</name>
</gene>
<evidence type="ECO:0000256" key="5">
    <source>
        <dbReference type="SAM" id="MobiDB-lite"/>
    </source>
</evidence>
<evidence type="ECO:0000313" key="9">
    <source>
        <dbReference type="Proteomes" id="UP000759298"/>
    </source>
</evidence>
<evidence type="ECO:0000256" key="3">
    <source>
        <dbReference type="ARBA" id="ARBA00022989"/>
    </source>
</evidence>
<evidence type="ECO:0000256" key="4">
    <source>
        <dbReference type="ARBA" id="ARBA00023136"/>
    </source>
</evidence>
<protein>
    <submittedName>
        <fullName evidence="8">Energy transducer TonB</fullName>
    </submittedName>
</protein>
<organism evidence="8 9">
    <name type="scientific">Alteriqipengyuania abyssalis</name>
    <dbReference type="NCBI Taxonomy" id="2860200"/>
    <lineage>
        <taxon>Bacteria</taxon>
        <taxon>Pseudomonadati</taxon>
        <taxon>Pseudomonadota</taxon>
        <taxon>Alphaproteobacteria</taxon>
        <taxon>Sphingomonadales</taxon>
        <taxon>Erythrobacteraceae</taxon>
        <taxon>Alteriqipengyuania</taxon>
    </lineage>
</organism>